<comment type="cofactor">
    <cofactor evidence="1">
        <name>pyridoxal 5'-phosphate</name>
        <dbReference type="ChEBI" id="CHEBI:597326"/>
    </cofactor>
</comment>
<dbReference type="InterPro" id="IPR000310">
    <property type="entry name" value="Orn/Lys/Arg_deCO2ase_major_dom"/>
</dbReference>
<dbReference type="PANTHER" id="PTHR43277:SF3">
    <property type="entry name" value="DECARBOXYLASE, PUTATIVE-RELATED"/>
    <property type="match status" value="1"/>
</dbReference>
<evidence type="ECO:0000256" key="4">
    <source>
        <dbReference type="ARBA" id="ARBA00022898"/>
    </source>
</evidence>
<dbReference type="InterPro" id="IPR015421">
    <property type="entry name" value="PyrdxlP-dep_Trfase_major"/>
</dbReference>
<reference evidence="8 9" key="1">
    <citation type="submission" date="2013-08" db="EMBL/GenBank/DDBJ databases">
        <title>Genome of Pontibacillus chungwhensis.</title>
        <authorList>
            <person name="Wang Q."/>
            <person name="Wang G."/>
        </authorList>
    </citation>
    <scope>NUCLEOTIDE SEQUENCE [LARGE SCALE GENOMIC DNA]</scope>
    <source>
        <strain evidence="8 9">BH030062</strain>
    </source>
</reference>
<feature type="domain" description="Orn/Lys/Arg decarboxylase C-terminal" evidence="7">
    <location>
        <begin position="363"/>
        <end position="479"/>
    </location>
</feature>
<evidence type="ECO:0000259" key="7">
    <source>
        <dbReference type="Pfam" id="PF03711"/>
    </source>
</evidence>
<dbReference type="eggNOG" id="COG1982">
    <property type="taxonomic scope" value="Bacteria"/>
</dbReference>
<evidence type="ECO:0000256" key="3">
    <source>
        <dbReference type="ARBA" id="ARBA00022793"/>
    </source>
</evidence>
<dbReference type="InterPro" id="IPR052357">
    <property type="entry name" value="Orn_Lys_Arg_decarboxylase-I"/>
</dbReference>
<organism evidence="8 9">
    <name type="scientific">Pontibacillus chungwhensis BH030062</name>
    <dbReference type="NCBI Taxonomy" id="1385513"/>
    <lineage>
        <taxon>Bacteria</taxon>
        <taxon>Bacillati</taxon>
        <taxon>Bacillota</taxon>
        <taxon>Bacilli</taxon>
        <taxon>Bacillales</taxon>
        <taxon>Bacillaceae</taxon>
        <taxon>Pontibacillus</taxon>
    </lineage>
</organism>
<dbReference type="Pfam" id="PF03711">
    <property type="entry name" value="OKR_DC_1_C"/>
    <property type="match status" value="1"/>
</dbReference>
<evidence type="ECO:0000313" key="9">
    <source>
        <dbReference type="Proteomes" id="UP000030153"/>
    </source>
</evidence>
<keyword evidence="9" id="KW-1185">Reference proteome</keyword>
<keyword evidence="3" id="KW-0210">Decarboxylase</keyword>
<sequence>MIMSQSQTPLYSALVEMTKQPHYSMHVPGHKNGTVFPKTGKQLFKDILSIDMTEITGLDDLHQPEGIIEKAQQLATEWFRTRASYFLVGGSTSGNLAMILATQKKGKPFLVQRNSHKSIIHALELSGSKPIFLSPHYEEKYERFTGVHKEDIKKALKMYSSISGIILTYPDYYGRTTHLKEIIDLAHSYNVPVLVDEAHGVHFSLNDPLLPKSALSLGADVVVQSAHKMAPAMTMGAYLHLNSERIDPRQITHYLQVFQSSSPSYPILASLDLARYFMANYSKEDLQTSIEWITKLRSSLTNGLVWTLVPLEEGVDDPFKLTLRIEDHVDSQIVASYLEKEGLYPELVDNQHILFTLALTPNYSIYQLKCIFEKVESKLKTKSEFNRATIEGVSSPVFNTVQSNPYSYYELDSMNQEFVYWQESIGRVASASVTPYPPGIPLIMKGERIQREHVDRIVDLLRKDKHIQTKEPFYQKGMHVYIERG</sequence>
<dbReference type="STRING" id="1385513.N780_09875"/>
<dbReference type="Gene3D" id="3.40.640.10">
    <property type="entry name" value="Type I PLP-dependent aspartate aminotransferase-like (Major domain)"/>
    <property type="match status" value="1"/>
</dbReference>
<name>A0A0A2V8A0_9BACI</name>
<dbReference type="PANTHER" id="PTHR43277">
    <property type="entry name" value="ARGININE DECARBOXYLASE"/>
    <property type="match status" value="1"/>
</dbReference>
<proteinExistence type="inferred from homology"/>
<dbReference type="SUPFAM" id="SSF53383">
    <property type="entry name" value="PLP-dependent transferases"/>
    <property type="match status" value="1"/>
</dbReference>
<protein>
    <submittedName>
        <fullName evidence="8">Lysine decarboxylase</fullName>
    </submittedName>
</protein>
<dbReference type="InterPro" id="IPR008286">
    <property type="entry name" value="Prn/Lys/Arg_de-COase_C"/>
</dbReference>
<evidence type="ECO:0000256" key="5">
    <source>
        <dbReference type="ARBA" id="ARBA00023239"/>
    </source>
</evidence>
<dbReference type="AlphaFoldDB" id="A0A0A2V8A0"/>
<dbReference type="Proteomes" id="UP000030153">
    <property type="component" value="Unassembled WGS sequence"/>
</dbReference>
<dbReference type="SUPFAM" id="SSF55904">
    <property type="entry name" value="Ornithine decarboxylase C-terminal domain"/>
    <property type="match status" value="1"/>
</dbReference>
<gene>
    <name evidence="8" type="ORF">N780_09875</name>
</gene>
<dbReference type="EMBL" id="AVBG01000019">
    <property type="protein sequence ID" value="KGP89935.1"/>
    <property type="molecule type" value="Genomic_DNA"/>
</dbReference>
<evidence type="ECO:0000256" key="2">
    <source>
        <dbReference type="ARBA" id="ARBA00010671"/>
    </source>
</evidence>
<comment type="caution">
    <text evidence="8">The sequence shown here is derived from an EMBL/GenBank/DDBJ whole genome shotgun (WGS) entry which is preliminary data.</text>
</comment>
<evidence type="ECO:0000313" key="8">
    <source>
        <dbReference type="EMBL" id="KGP89935.1"/>
    </source>
</evidence>
<dbReference type="Gene3D" id="3.90.100.10">
    <property type="entry name" value="Orn/Lys/Arg decarboxylase, C-terminal domain"/>
    <property type="match status" value="1"/>
</dbReference>
<dbReference type="InterPro" id="IPR036633">
    <property type="entry name" value="Prn/Lys/Arg_de-COase_C_sf"/>
</dbReference>
<comment type="similarity">
    <text evidence="2">Belongs to the Orn/Lys/Arg decarboxylase class-I family.</text>
</comment>
<accession>A0A0A2V8A0</accession>
<feature type="domain" description="Orn/Lys/Arg decarboxylases family 1 pyridoxal-P attachment site" evidence="6">
    <location>
        <begin position="8"/>
        <end position="300"/>
    </location>
</feature>
<dbReference type="InterPro" id="IPR015424">
    <property type="entry name" value="PyrdxlP-dep_Trfase"/>
</dbReference>
<dbReference type="Pfam" id="PF01276">
    <property type="entry name" value="OKR_DC_1"/>
    <property type="match status" value="1"/>
</dbReference>
<keyword evidence="4" id="KW-0663">Pyridoxal phosphate</keyword>
<evidence type="ECO:0000256" key="1">
    <source>
        <dbReference type="ARBA" id="ARBA00001933"/>
    </source>
</evidence>
<evidence type="ECO:0000259" key="6">
    <source>
        <dbReference type="Pfam" id="PF01276"/>
    </source>
</evidence>
<dbReference type="GO" id="GO:0016831">
    <property type="term" value="F:carboxy-lyase activity"/>
    <property type="evidence" value="ECO:0007669"/>
    <property type="project" value="UniProtKB-KW"/>
</dbReference>
<keyword evidence="5" id="KW-0456">Lyase</keyword>